<gene>
    <name evidence="2" type="ORF">NOX80_01850</name>
</gene>
<evidence type="ECO:0000313" key="3">
    <source>
        <dbReference type="Proteomes" id="UP001059844"/>
    </source>
</evidence>
<dbReference type="Pfam" id="PF13568">
    <property type="entry name" value="OMP_b-brl_2"/>
    <property type="match status" value="1"/>
</dbReference>
<dbReference type="RefSeq" id="WP_256551640.1">
    <property type="nucleotide sequence ID" value="NZ_CP101751.1"/>
</dbReference>
<accession>A0ABY5ITH6</accession>
<name>A0ABY5ITH6_9FLAO</name>
<feature type="domain" description="Outer membrane protein beta-barrel" evidence="1">
    <location>
        <begin position="20"/>
        <end position="210"/>
    </location>
</feature>
<keyword evidence="3" id="KW-1185">Reference proteome</keyword>
<organism evidence="2 3">
    <name type="scientific">Flavobacterium cerinum</name>
    <dbReference type="NCBI Taxonomy" id="2502784"/>
    <lineage>
        <taxon>Bacteria</taxon>
        <taxon>Pseudomonadati</taxon>
        <taxon>Bacteroidota</taxon>
        <taxon>Flavobacteriia</taxon>
        <taxon>Flavobacteriales</taxon>
        <taxon>Flavobacteriaceae</taxon>
        <taxon>Flavobacterium</taxon>
    </lineage>
</organism>
<sequence>MIKAGLLYILLLLPIAGIWAQTEETEKKEEVKKVVVDSLYREDQFYVSIAYNLLTNSPAGFSQNSFSLGLSAGFLRDIPLNKKRTFAIAPGLGYTFNSFRQNMKIMEQENVVNYSISSDFDRNKLETHYLDIPIEVRWRTSTPESHKFWRIYSGFKFSYLMYSKSVFTGSSEKIKVFNNSDLNKIQYGPYVGIGYNTFNAYAYYGLNPLFKSGEIDGEKIKINVFSFLVIFYIL</sequence>
<dbReference type="InterPro" id="IPR025665">
    <property type="entry name" value="Beta-barrel_OMP_2"/>
</dbReference>
<dbReference type="Proteomes" id="UP001059844">
    <property type="component" value="Chromosome"/>
</dbReference>
<evidence type="ECO:0000259" key="1">
    <source>
        <dbReference type="Pfam" id="PF13568"/>
    </source>
</evidence>
<evidence type="ECO:0000313" key="2">
    <source>
        <dbReference type="EMBL" id="UUC45959.1"/>
    </source>
</evidence>
<dbReference type="EMBL" id="CP101751">
    <property type="protein sequence ID" value="UUC45959.1"/>
    <property type="molecule type" value="Genomic_DNA"/>
</dbReference>
<proteinExistence type="predicted"/>
<protein>
    <submittedName>
        <fullName evidence="2">PorT family protein</fullName>
    </submittedName>
</protein>
<reference evidence="2" key="1">
    <citation type="submission" date="2022-07" db="EMBL/GenBank/DDBJ databases">
        <title>Isolation, identification, and degradation of a PFOSA degrading strain from sewage treatment plant.</title>
        <authorList>
            <person name="Zhang L."/>
            <person name="Huo Y."/>
        </authorList>
    </citation>
    <scope>NUCLEOTIDE SEQUENCE</scope>
    <source>
        <strain evidence="2">C1</strain>
    </source>
</reference>